<protein>
    <submittedName>
        <fullName evidence="3">Alpha-1,2-fucosyltransferase</fullName>
    </submittedName>
</protein>
<organism evidence="3 4">
    <name type="scientific">Bacteroides ovatus</name>
    <dbReference type="NCBI Taxonomy" id="28116"/>
    <lineage>
        <taxon>Bacteria</taxon>
        <taxon>Pseudomonadati</taxon>
        <taxon>Bacteroidota</taxon>
        <taxon>Bacteroidia</taxon>
        <taxon>Bacteroidales</taxon>
        <taxon>Bacteroidaceae</taxon>
        <taxon>Bacteroides</taxon>
    </lineage>
</organism>
<dbReference type="CDD" id="cd11301">
    <property type="entry name" value="Fut1_Fut2_like"/>
    <property type="match status" value="1"/>
</dbReference>
<reference evidence="3 4" key="1">
    <citation type="journal article" date="2019" name="Nat. Med.">
        <title>A library of human gut bacterial isolates paired with longitudinal multiomics data enables mechanistic microbiome research.</title>
        <authorList>
            <person name="Poyet M."/>
            <person name="Groussin M."/>
            <person name="Gibbons S.M."/>
            <person name="Avila-Pacheco J."/>
            <person name="Jiang X."/>
            <person name="Kearney S.M."/>
            <person name="Perrotta A.R."/>
            <person name="Berdy B."/>
            <person name="Zhao S."/>
            <person name="Lieberman T.D."/>
            <person name="Swanson P.K."/>
            <person name="Smith M."/>
            <person name="Roesemann S."/>
            <person name="Alexander J.E."/>
            <person name="Rich S.A."/>
            <person name="Livny J."/>
            <person name="Vlamakis H."/>
            <person name="Clish C."/>
            <person name="Bullock K."/>
            <person name="Deik A."/>
            <person name="Scott J."/>
            <person name="Pierce K.A."/>
            <person name="Xavier R.J."/>
            <person name="Alm E.J."/>
        </authorList>
    </citation>
    <scope>NUCLEOTIDE SEQUENCE [LARGE SCALE GENOMIC DNA]</scope>
    <source>
        <strain evidence="3 4">BIOML-A15</strain>
    </source>
</reference>
<dbReference type="GO" id="GO:0008107">
    <property type="term" value="F:galactoside 2-alpha-L-fucosyltransferase activity"/>
    <property type="evidence" value="ECO:0007669"/>
    <property type="project" value="InterPro"/>
</dbReference>
<accession>A0A7J4XZ66</accession>
<dbReference type="GO" id="GO:0016020">
    <property type="term" value="C:membrane"/>
    <property type="evidence" value="ECO:0007669"/>
    <property type="project" value="InterPro"/>
</dbReference>
<dbReference type="AlphaFoldDB" id="A0A7J4XZ66"/>
<evidence type="ECO:0000313" key="4">
    <source>
        <dbReference type="Proteomes" id="UP000424805"/>
    </source>
</evidence>
<dbReference type="Pfam" id="PF01531">
    <property type="entry name" value="Glyco_transf_11"/>
    <property type="match status" value="1"/>
</dbReference>
<proteinExistence type="predicted"/>
<dbReference type="GO" id="GO:0005975">
    <property type="term" value="P:carbohydrate metabolic process"/>
    <property type="evidence" value="ECO:0007669"/>
    <property type="project" value="InterPro"/>
</dbReference>
<evidence type="ECO:0000256" key="1">
    <source>
        <dbReference type="ARBA" id="ARBA00022676"/>
    </source>
</evidence>
<dbReference type="Proteomes" id="UP000424805">
    <property type="component" value="Unassembled WGS sequence"/>
</dbReference>
<gene>
    <name evidence="3" type="ORF">F3B90_09265</name>
</gene>
<evidence type="ECO:0000313" key="3">
    <source>
        <dbReference type="EMBL" id="KAA4627654.1"/>
    </source>
</evidence>
<dbReference type="PANTHER" id="PTHR11927">
    <property type="entry name" value="GALACTOSIDE 2-L-FUCOSYLTRANSFERASE"/>
    <property type="match status" value="1"/>
</dbReference>
<dbReference type="InterPro" id="IPR002516">
    <property type="entry name" value="Glyco_trans_11"/>
</dbReference>
<evidence type="ECO:0000256" key="2">
    <source>
        <dbReference type="ARBA" id="ARBA00022679"/>
    </source>
</evidence>
<keyword evidence="1 3" id="KW-0328">Glycosyltransferase</keyword>
<name>A0A7J4XZ66_BACOV</name>
<dbReference type="EMBL" id="VWFP01000008">
    <property type="protein sequence ID" value="KAA4627654.1"/>
    <property type="molecule type" value="Genomic_DNA"/>
</dbReference>
<dbReference type="PANTHER" id="PTHR11927:SF9">
    <property type="entry name" value="L-FUCOSYLTRANSFERASE"/>
    <property type="match status" value="1"/>
</dbReference>
<sequence>MSFQKLKCKYYNSLLKRKLLISPKVIVQLDGGICSQMHQYLLGQYYAQQAFAVRYDLAFYKEWGSDLNNQFVRNFDLLRAFPYLEFKEASALAVDVYRKRYYNVGNNTGKRVDDFSFLQKQPPVYLGGYYHLPANLWLAMFHSIFKMSLEVLDDPNKKFCQAIDKKANSVAVHVRRGDLKVEVFDYGKPASLKYFQAAVDMFRMRFPDAYFYFFSDEPDWVSKVLLPQLSLVDEGQVVNLNGSDKGYMDLFLIAHCKHQITSKGTLGKYGALLADNSAKVVVLCDDEIEYCWKELLMNPIFL</sequence>
<keyword evidence="2 3" id="KW-0808">Transferase</keyword>
<comment type="caution">
    <text evidence="3">The sequence shown here is derived from an EMBL/GenBank/DDBJ whole genome shotgun (WGS) entry which is preliminary data.</text>
</comment>